<dbReference type="Proteomes" id="UP000639772">
    <property type="component" value="Unassembled WGS sequence"/>
</dbReference>
<protein>
    <submittedName>
        <fullName evidence="1">Uncharacterized protein</fullName>
    </submittedName>
</protein>
<proteinExistence type="predicted"/>
<evidence type="ECO:0000313" key="2">
    <source>
        <dbReference type="Proteomes" id="UP000639772"/>
    </source>
</evidence>
<dbReference type="EMBL" id="JADCNM010000427">
    <property type="protein sequence ID" value="KAG0447711.1"/>
    <property type="molecule type" value="Genomic_DNA"/>
</dbReference>
<reference evidence="1 2" key="1">
    <citation type="journal article" date="2020" name="Nat. Food">
        <title>A phased Vanilla planifolia genome enables genetic improvement of flavour and production.</title>
        <authorList>
            <person name="Hasing T."/>
            <person name="Tang H."/>
            <person name="Brym M."/>
            <person name="Khazi F."/>
            <person name="Huang T."/>
            <person name="Chambers A.H."/>
        </authorList>
    </citation>
    <scope>NUCLEOTIDE SEQUENCE [LARGE SCALE GENOMIC DNA]</scope>
    <source>
        <tissue evidence="1">Leaf</tissue>
    </source>
</reference>
<comment type="caution">
    <text evidence="1">The sequence shown here is derived from an EMBL/GenBank/DDBJ whole genome shotgun (WGS) entry which is preliminary data.</text>
</comment>
<sequence>MLCKTAFQTIYLDVYFLNHPAMSSSSLPDSSDTILLNSHGTKTWLPFSTGLPSETISVFLHHISSFHLFLAMESLEMALLPPRIGKSPNSAILFDSGEGLSPSIPSLLQNL</sequence>
<evidence type="ECO:0000313" key="1">
    <source>
        <dbReference type="EMBL" id="KAG0447711.1"/>
    </source>
</evidence>
<accession>A0A835P6G5</accession>
<organism evidence="1 2">
    <name type="scientific">Vanilla planifolia</name>
    <name type="common">Vanilla</name>
    <dbReference type="NCBI Taxonomy" id="51239"/>
    <lineage>
        <taxon>Eukaryota</taxon>
        <taxon>Viridiplantae</taxon>
        <taxon>Streptophyta</taxon>
        <taxon>Embryophyta</taxon>
        <taxon>Tracheophyta</taxon>
        <taxon>Spermatophyta</taxon>
        <taxon>Magnoliopsida</taxon>
        <taxon>Liliopsida</taxon>
        <taxon>Asparagales</taxon>
        <taxon>Orchidaceae</taxon>
        <taxon>Vanilloideae</taxon>
        <taxon>Vanilleae</taxon>
        <taxon>Vanilla</taxon>
    </lineage>
</organism>
<dbReference type="AlphaFoldDB" id="A0A835P6G5"/>
<gene>
    <name evidence="1" type="ORF">HPP92_028181</name>
</gene>
<name>A0A835P6G5_VANPL</name>